<keyword evidence="1" id="KW-0812">Transmembrane</keyword>
<dbReference type="AlphaFoldDB" id="A0A1F6AHW0"/>
<evidence type="ECO:0000313" key="2">
    <source>
        <dbReference type="EMBL" id="OGG23963.1"/>
    </source>
</evidence>
<evidence type="ECO:0000313" key="3">
    <source>
        <dbReference type="Proteomes" id="UP000178759"/>
    </source>
</evidence>
<name>A0A1F6AHW0_9BACT</name>
<dbReference type="Proteomes" id="UP000178759">
    <property type="component" value="Unassembled WGS sequence"/>
</dbReference>
<proteinExistence type="predicted"/>
<sequence>MKKKRSRRTHHRARVVRTKPSENYLVVVRSWMLVVLFAIMLGVGAVVGTFLNTQLNVSSPQVAGVEVELK</sequence>
<evidence type="ECO:0000256" key="1">
    <source>
        <dbReference type="SAM" id="Phobius"/>
    </source>
</evidence>
<accession>A0A1F6AHW0</accession>
<keyword evidence="1" id="KW-0472">Membrane</keyword>
<gene>
    <name evidence="2" type="ORF">A3A79_02050</name>
</gene>
<comment type="caution">
    <text evidence="2">The sequence shown here is derived from an EMBL/GenBank/DDBJ whole genome shotgun (WGS) entry which is preliminary data.</text>
</comment>
<feature type="transmembrane region" description="Helical" evidence="1">
    <location>
        <begin position="24"/>
        <end position="51"/>
    </location>
</feature>
<keyword evidence="1" id="KW-1133">Transmembrane helix</keyword>
<reference evidence="2 3" key="1">
    <citation type="journal article" date="2016" name="Nat. Commun.">
        <title>Thousands of microbial genomes shed light on interconnected biogeochemical processes in an aquifer system.</title>
        <authorList>
            <person name="Anantharaman K."/>
            <person name="Brown C.T."/>
            <person name="Hug L.A."/>
            <person name="Sharon I."/>
            <person name="Castelle C.J."/>
            <person name="Probst A.J."/>
            <person name="Thomas B.C."/>
            <person name="Singh A."/>
            <person name="Wilkins M.J."/>
            <person name="Karaoz U."/>
            <person name="Brodie E.L."/>
            <person name="Williams K.H."/>
            <person name="Hubbard S.S."/>
            <person name="Banfield J.F."/>
        </authorList>
    </citation>
    <scope>NUCLEOTIDE SEQUENCE [LARGE SCALE GENOMIC DNA]</scope>
</reference>
<dbReference type="EMBL" id="MFJV01000001">
    <property type="protein sequence ID" value="OGG23963.1"/>
    <property type="molecule type" value="Genomic_DNA"/>
</dbReference>
<organism evidence="2 3">
    <name type="scientific">Candidatus Gottesmanbacteria bacterium RIFCSPLOWO2_01_FULL_43_11b</name>
    <dbReference type="NCBI Taxonomy" id="1798392"/>
    <lineage>
        <taxon>Bacteria</taxon>
        <taxon>Candidatus Gottesmaniibacteriota</taxon>
    </lineage>
</organism>
<protein>
    <submittedName>
        <fullName evidence="2">Uncharacterized protein</fullName>
    </submittedName>
</protein>